<dbReference type="RefSeq" id="WP_105053453.1">
    <property type="nucleotide sequence ID" value="NZ_BMYG01000001.1"/>
</dbReference>
<accession>A0A2S7UYR8</accession>
<comment type="caution">
    <text evidence="1">The sequence shown here is derived from an EMBL/GenBank/DDBJ whole genome shotgun (WGS) entry which is preliminary data.</text>
</comment>
<evidence type="ECO:0000313" key="2">
    <source>
        <dbReference type="Proteomes" id="UP000239007"/>
    </source>
</evidence>
<protein>
    <recommendedName>
        <fullName evidence="3">YdhG-like domain-containing protein</fullName>
    </recommendedName>
</protein>
<organism evidence="1 2">
    <name type="scientific">Psychrosphaera saromensis</name>
    <dbReference type="NCBI Taxonomy" id="716813"/>
    <lineage>
        <taxon>Bacteria</taxon>
        <taxon>Pseudomonadati</taxon>
        <taxon>Pseudomonadota</taxon>
        <taxon>Gammaproteobacteria</taxon>
        <taxon>Alteromonadales</taxon>
        <taxon>Pseudoalteromonadaceae</taxon>
        <taxon>Psychrosphaera</taxon>
    </lineage>
</organism>
<keyword evidence="2" id="KW-1185">Reference proteome</keyword>
<reference evidence="1 2" key="1">
    <citation type="submission" date="2016-12" db="EMBL/GenBank/DDBJ databases">
        <title>Diversity of luminous bacteria.</title>
        <authorList>
            <person name="Yoshizawa S."/>
            <person name="Kogure K."/>
        </authorList>
    </citation>
    <scope>NUCLEOTIDE SEQUENCE [LARGE SCALE GENOMIC DNA]</scope>
    <source>
        <strain evidence="1 2">SA4-48</strain>
    </source>
</reference>
<evidence type="ECO:0000313" key="1">
    <source>
        <dbReference type="EMBL" id="PQJ54929.1"/>
    </source>
</evidence>
<proteinExistence type="predicted"/>
<dbReference type="OrthoDB" id="328972at2"/>
<dbReference type="Proteomes" id="UP000239007">
    <property type="component" value="Unassembled WGS sequence"/>
</dbReference>
<evidence type="ECO:0008006" key="3">
    <source>
        <dbReference type="Google" id="ProtNLM"/>
    </source>
</evidence>
<dbReference type="EMBL" id="MSCH01000003">
    <property type="protein sequence ID" value="PQJ54929.1"/>
    <property type="molecule type" value="Genomic_DNA"/>
</dbReference>
<sequence>MTNTDIQNKLEQYPESVKPSLNALRQLIYSLVIELELGAIEESVKWGEPSFKVKTGSPIRMDWKAATPDNYYLFFNCQTKLVDTFRELYGDVLEFQGNRAIVLNVDLSQAEQATVNTAVKHCIQLALTYQKVKHLPLLGA</sequence>
<dbReference type="AlphaFoldDB" id="A0A2S7UYR8"/>
<name>A0A2S7UYR8_9GAMM</name>
<dbReference type="SUPFAM" id="SSF159888">
    <property type="entry name" value="YdhG-like"/>
    <property type="match status" value="1"/>
</dbReference>
<gene>
    <name evidence="1" type="ORF">BTO11_15565</name>
</gene>